<dbReference type="InterPro" id="IPR028082">
    <property type="entry name" value="Peripla_BP_I"/>
</dbReference>
<evidence type="ECO:0000256" key="5">
    <source>
        <dbReference type="ARBA" id="ARBA00023170"/>
    </source>
</evidence>
<feature type="transmembrane region" description="Helical" evidence="7">
    <location>
        <begin position="2684"/>
        <end position="2702"/>
    </location>
</feature>
<keyword evidence="5" id="KW-0675">Receptor</keyword>
<feature type="chain" id="PRO_5045347210" evidence="8">
    <location>
        <begin position="19"/>
        <end position="2777"/>
    </location>
</feature>
<evidence type="ECO:0000256" key="3">
    <source>
        <dbReference type="ARBA" id="ARBA00022989"/>
    </source>
</evidence>
<evidence type="ECO:0000313" key="10">
    <source>
        <dbReference type="EMBL" id="WAR03383.1"/>
    </source>
</evidence>
<keyword evidence="11" id="KW-1185">Reference proteome</keyword>
<keyword evidence="4 7" id="KW-0472">Membrane</keyword>
<evidence type="ECO:0000256" key="6">
    <source>
        <dbReference type="ARBA" id="ARBA00023180"/>
    </source>
</evidence>
<feature type="transmembrane region" description="Helical" evidence="7">
    <location>
        <begin position="2567"/>
        <end position="2591"/>
    </location>
</feature>
<evidence type="ECO:0000313" key="11">
    <source>
        <dbReference type="Proteomes" id="UP001164746"/>
    </source>
</evidence>
<protein>
    <submittedName>
        <fullName evidence="10">GRM7-like protein</fullName>
    </submittedName>
</protein>
<dbReference type="Pfam" id="PF01094">
    <property type="entry name" value="ANF_receptor"/>
    <property type="match status" value="5"/>
</dbReference>
<dbReference type="Gene3D" id="3.40.50.2300">
    <property type="match status" value="10"/>
</dbReference>
<evidence type="ECO:0000256" key="4">
    <source>
        <dbReference type="ARBA" id="ARBA00023136"/>
    </source>
</evidence>
<feature type="transmembrane region" description="Helical" evidence="7">
    <location>
        <begin position="2495"/>
        <end position="2516"/>
    </location>
</feature>
<name>A0ABY7E3K5_MYAAR</name>
<gene>
    <name evidence="10" type="ORF">MAR_009941</name>
</gene>
<evidence type="ECO:0000256" key="8">
    <source>
        <dbReference type="SAM" id="SignalP"/>
    </source>
</evidence>
<dbReference type="SUPFAM" id="SSF53822">
    <property type="entry name" value="Periplasmic binding protein-like I"/>
    <property type="match status" value="5"/>
</dbReference>
<feature type="signal peptide" evidence="8">
    <location>
        <begin position="1"/>
        <end position="18"/>
    </location>
</feature>
<evidence type="ECO:0000259" key="9">
    <source>
        <dbReference type="PROSITE" id="PS50259"/>
    </source>
</evidence>
<reference evidence="10" key="1">
    <citation type="submission" date="2022-11" db="EMBL/GenBank/DDBJ databases">
        <title>Centuries of genome instability and evolution in soft-shell clam transmissible cancer (bioRxiv).</title>
        <authorList>
            <person name="Hart S.F.M."/>
            <person name="Yonemitsu M.A."/>
            <person name="Giersch R.M."/>
            <person name="Beal B.F."/>
            <person name="Arriagada G."/>
            <person name="Davis B.W."/>
            <person name="Ostrander E.A."/>
            <person name="Goff S.P."/>
            <person name="Metzger M.J."/>
        </authorList>
    </citation>
    <scope>NUCLEOTIDE SEQUENCE</scope>
    <source>
        <strain evidence="10">MELC-2E11</strain>
        <tissue evidence="10">Siphon/mantle</tissue>
    </source>
</reference>
<feature type="domain" description="G-protein coupled receptors family 3 profile" evidence="9">
    <location>
        <begin position="2458"/>
        <end position="2709"/>
    </location>
</feature>
<feature type="transmembrane region" description="Helical" evidence="7">
    <location>
        <begin position="2654"/>
        <end position="2672"/>
    </location>
</feature>
<dbReference type="Proteomes" id="UP001164746">
    <property type="component" value="Chromosome 4"/>
</dbReference>
<evidence type="ECO:0000256" key="2">
    <source>
        <dbReference type="ARBA" id="ARBA00022692"/>
    </source>
</evidence>
<dbReference type="InterPro" id="IPR001828">
    <property type="entry name" value="ANF_lig-bd_rcpt"/>
</dbReference>
<organism evidence="10 11">
    <name type="scientific">Mya arenaria</name>
    <name type="common">Soft-shell clam</name>
    <dbReference type="NCBI Taxonomy" id="6604"/>
    <lineage>
        <taxon>Eukaryota</taxon>
        <taxon>Metazoa</taxon>
        <taxon>Spiralia</taxon>
        <taxon>Lophotrochozoa</taxon>
        <taxon>Mollusca</taxon>
        <taxon>Bivalvia</taxon>
        <taxon>Autobranchia</taxon>
        <taxon>Heteroconchia</taxon>
        <taxon>Euheterodonta</taxon>
        <taxon>Imparidentia</taxon>
        <taxon>Neoheterodontei</taxon>
        <taxon>Myida</taxon>
        <taxon>Myoidea</taxon>
        <taxon>Myidae</taxon>
        <taxon>Mya</taxon>
    </lineage>
</organism>
<dbReference type="PROSITE" id="PS50259">
    <property type="entry name" value="G_PROTEIN_RECEP_F3_4"/>
    <property type="match status" value="1"/>
</dbReference>
<dbReference type="PRINTS" id="PR00248">
    <property type="entry name" value="GPCRMGR"/>
</dbReference>
<feature type="transmembrane region" description="Helical" evidence="7">
    <location>
        <begin position="2619"/>
        <end position="2642"/>
    </location>
</feature>
<proteinExistence type="predicted"/>
<dbReference type="InterPro" id="IPR000337">
    <property type="entry name" value="GPCR_3"/>
</dbReference>
<accession>A0ABY7E3K5</accession>
<keyword evidence="3 7" id="KW-1133">Transmembrane helix</keyword>
<keyword evidence="2 7" id="KW-0812">Transmembrane</keyword>
<dbReference type="EMBL" id="CP111015">
    <property type="protein sequence ID" value="WAR03383.1"/>
    <property type="molecule type" value="Genomic_DNA"/>
</dbReference>
<dbReference type="InterPro" id="IPR050726">
    <property type="entry name" value="mGluR"/>
</dbReference>
<evidence type="ECO:0000256" key="1">
    <source>
        <dbReference type="ARBA" id="ARBA00004141"/>
    </source>
</evidence>
<dbReference type="Pfam" id="PF00003">
    <property type="entry name" value="7tm_3"/>
    <property type="match status" value="1"/>
</dbReference>
<keyword evidence="8" id="KW-0732">Signal</keyword>
<dbReference type="PANTHER" id="PTHR24060">
    <property type="entry name" value="METABOTROPIC GLUTAMATE RECEPTOR"/>
    <property type="match status" value="1"/>
</dbReference>
<dbReference type="CDD" id="cd13953">
    <property type="entry name" value="7tm_classC_mGluR-like"/>
    <property type="match status" value="1"/>
</dbReference>
<evidence type="ECO:0000256" key="7">
    <source>
        <dbReference type="SAM" id="Phobius"/>
    </source>
</evidence>
<keyword evidence="6" id="KW-0325">Glycoprotein</keyword>
<feature type="transmembrane region" description="Helical" evidence="7">
    <location>
        <begin position="2528"/>
        <end position="2546"/>
    </location>
</feature>
<comment type="subcellular location">
    <subcellularLocation>
        <location evidence="1">Membrane</location>
        <topology evidence="1">Multi-pass membrane protein</topology>
    </subcellularLocation>
</comment>
<feature type="transmembrane region" description="Helical" evidence="7">
    <location>
        <begin position="2458"/>
        <end position="2483"/>
    </location>
</feature>
<sequence length="2777" mass="309377">MRLCTLLSLVGLVAPSLALMLEQETCDAGRMMVDHNVAAADVVLGGIFDIRGLGSDGYGCGEPLDEEIMMFEAARWTINKINADNFVNGVRFGMRSYDTCHQPFRAAAAANNFYSQYSTSTMYCNTTNKLNLGIVGALKSFTTKPVAELTSKFPASVISPMAASPELSDKSQYPYFMRTGISASEQIKAMMKGMALMNWERVVVVYSDDSYGLDSAQEFIRLSQENDVCVVETIAVPTNPNLATYMERIKDIGNYDVIGVVFFGANDASMEILEAAQSTAGGQRLQWMFSYLDLNRQFLTNRLRGAISVQPVYTEVSEFYNYFTTQLNENNPIPENPWYRDWFMSTFQCQLRDVNYAPYSSYSDCDPKTQSQKKAAINMRNPFVDPTITAVYAFASALKTAHQEMCGTAPGVCLGLQQMSAEVFHNRYLKNVNLNVGSFVDNILNLEPSNVYMYDDSRLSILPQLPTSPCPSSGCKNCLVPRNMVDFNFRSGDIVLAGLFDIHAVGSEVFTCGSLKPSHAINAAAFKFALENVKSLFPGILPGVQLGSLIVDLCDNAEKGRLLMNDLLGGRRVVADKTGKVVDPNLVSSVVGELDSGEAMSMATMLGHFGMPYMESSATSVQLSNKEMFPTFSRAVPSDYHQMLAIVLMLKRMGWNYVQVVYQASEYGRTGYKILKEEGATRGICVAEAQELDGNHNVIVNNFNQKPAARIVVGIVDSYDYREMLRAMQDQNLKGKFILIGSETWGRRSSVIAGYESIADGSVTLDIDAPALNNYRTWLNSKRPNDPTVMKDMPFFTEWYQYAFSCYLDAESRGVYTTECNPNQQITNAPRYEETTYTSFFISATYAVARALDTTLRDVCGTNYNGLCWQFRSNADVKQKIQMNLADSQFDFNGYPFRMKDSEGLANYNLYSFTAGRYIRIGTYNTANKELDMTMSTPVSLPDNFFSQCMGFCSECVYLVQTRPYIIIPGDDLKIGVNFAIHSPGSDPFLCGAMRLTNGMQSFLAVSYALDQVKSSLAPVSLNDVDVGAIMMDHCNSPARAYGLPSALYSGILGSMGADINLNTIRAWLTDNALVTEGMKDFFSDLNLPVISPMATTNKFLNEEEYPTFIRTVQGDSTVASALAMLVKSLGLQYVSIVYSANSFGRAGTDAFAEIAMQEGICVIKHIEMNGLQSDDMILEELTGLSTHVVITYLSLEDMDKFLSARGRNVNATNLLIISPEPYPMVLSKQGPAARNVLSLKMRSNTLTSFQDFVRSFSIEQLADHPTLRQYYMALFQCNLPGEYSYQRDCTPSLDNIVDSPDFHEDNYILPIINAVYTYIAATDETLKIQCGENYSGVCAKFYTDPNTNTILYSKLTDVSFQDDSGSTFQYIGKEGNTGREITLFDGSTMTKVADFAGASINILSRNLVQLFDNTRSGCNPPCTQCINNNMNFTYIPGDILLGGIFDVHEADLRAFSCGDINTLRGFQLLEAFHYAINKVNDKSGQFANILKNIKLGGIGLDACQSAVRGGYLVSNIYSGLTELFRDDEFIDPDKIDAYIGTYSSDRSIHLARLLKSLNMPQISFGSTSVTLTDENRYPFFLRTVPADDRQVTGMIKFLREFDIRYVQVVHSADNYGEQGAEIFKQVAADNRICIAQTISFPYKKATTIENANDIVLSLLQKPVANTVVIFADSSQINSLLQAIKRSPEAYGKFKFVGSDTWANNVESTDGQEDIAVGSVTFDLDINDLAEFDQYLATKTPANYPDNPWFPEYYEAIHNCYLTIPDKRYPTRCSATPRNIVSSQRYKQDTGIIHVINAVFAAAYGLDSALREECGENYTTVCEVFKNRDKRRMYVLDKIREVEFEDLSGSPFSFYPRGDAKKGYVIYSLDTSPQTGYAYNRIGSYSSEGELVVSDYQPSWDGSCNRADSCTECPVYRNLFTRYMLPVYPVMSTNPNPATLVMTLAIHNYGSDPYHCGPMDMTQMINALAVVYMLEGRVNMRPLILDNCGNQIRIDQDLINLLSRGELCNENFDWRGSKIDASTIMGVMTMGSTMVVGANRVTAPLQIQLLGIDSSSTQLSNRESFPYFARMVPPDNLQMEVIAKILKQNDWTYVGVIYEAGSYGVNAYRALQAIVNSGKYSCIGVAAVVNNHDSVEEVRPAVRRIAEEEGVNVVVILTLKPSTVLQAIAAEGLYERFLVIGSDTWANYDTVVDPLETDDNMNFRGAITVGFRDAFFEPFVSWLSGINSDNKKGMPDVWFDEFYQHIHECRLPGAIIQTNYEENCLSANINRIPDGKLRSYGVGIKTLAATKLLSDGLTAFLREYSCNDIEFSECLATRPNARVKVFESTLEQDWTISRTDVQPKGEFIPELGDDRYYDSGYSIYALFVNETLPANERTYYYERIGDQTRTGFRFNATQYAYQGRPGVVSKCPEGKTCNCVVDDKPTTEEQVQPKYMRDHEPRNYFMYDADTGKQVLTWPIWAVAVSVLTCIGLLVGIILFFFFMIFYPVRGGTTALGFLMMLGIFGIYAINFAFFLPASEATCGAREFLMGVVYAFAICPLLVKAIDNWRFKDTEYSSDRYVGLTNPCALVLIALGIILVQCIIPIEWLILQPPSASMMTDTTAQNDWMWCDPHDFYDISLVLSMVFVIFLILLTAIFSALSWDSDSNYFESRWIFVSCVCTAGCFLVWMVVSTNAGPPYRDPAVAIANFVNATALLLCNPFRKLILLIRFSSEEEKAKSLPADDASGPVRSDSARITSATEVLLLGSRVLMLLKGLSVESKTSWIGSFNAVEWIQC</sequence>
<dbReference type="InterPro" id="IPR017978">
    <property type="entry name" value="GPCR_3_C"/>
</dbReference>